<dbReference type="InterPro" id="IPR007111">
    <property type="entry name" value="NACHT_NTPase"/>
</dbReference>
<dbReference type="InterPro" id="IPR011989">
    <property type="entry name" value="ARM-like"/>
</dbReference>
<dbReference type="InterPro" id="IPR027417">
    <property type="entry name" value="P-loop_NTPase"/>
</dbReference>
<dbReference type="PROSITE" id="PS50837">
    <property type="entry name" value="NACHT"/>
    <property type="match status" value="1"/>
</dbReference>
<reference evidence="3" key="1">
    <citation type="journal article" date="2020" name="Fungal Divers.">
        <title>Resolving the Mortierellaceae phylogeny through synthesis of multi-gene phylogenetics and phylogenomics.</title>
        <authorList>
            <person name="Vandepol N."/>
            <person name="Liber J."/>
            <person name="Desiro A."/>
            <person name="Na H."/>
            <person name="Kennedy M."/>
            <person name="Barry K."/>
            <person name="Grigoriev I.V."/>
            <person name="Miller A.N."/>
            <person name="O'Donnell K."/>
            <person name="Stajich J.E."/>
            <person name="Bonito G."/>
        </authorList>
    </citation>
    <scope>NUCLEOTIDE SEQUENCE</scope>
    <source>
        <strain evidence="3">NRRL 2769</strain>
    </source>
</reference>
<sequence>MINSICFPYNTGNTIQEGLDYIQEDLNRDQSQIGEASNHYKQAIRSCPVDGQGLLEDPPRSGSSLKRKGSYTNYPTGQETPIKCAKRIPEVPIYSSQHVGSASPYSPKLIPGNQVTADLAPTQLGLSPVQVAFQTYYEPCLFIERVSGDPLELKSYVDLTIVEVPDQRRKEKEKLAAQVSAFRRSPSYEGIAMTNTKASIPLEKLFDKRRLRDGREDMPKTILLQGRAGIGKSTLCKKLVHMHQNGLWRGCFDAVLWLPLRQLIVYEAYCLKDLLLKKFFPHRFEDEKKALVHGLEAHIRDGKVLFILDGLDEIVIETEKEEGIALKSFLIYLLQRRHVIITSRPSGLDKSILPKIDLELEIIGFSQQKIQEFLTRVLKSDRVIAAQDFIRRTPLIQGLVNIPIQLDVICFIWDPPPKKNQDMLPKTMTGLYQLMVRKLWCKDAKLLGKQSRGVTLTPCQINKLNEKQIDKLMATEIQCLAYLAFKGLDNNYQIEFNEKALLEAINDLDKYPLITGEKPLSPLLLDMLKQTSFLHTAEAGPSSKKDSSLQSWSFLHLTLQEFFAATWISQHLQIRKTNPTVTSPVTMSLEKITAHVQKHKYNPRYEIVWRMVAGLLDGDPLKEFFCIIQNEPRDILGGYHQQLLASCLEEARSQLFQLDHTMVEKLEGELIQWLHFELALSNDSEEACILGSHYAFPEDILVRSLGRTSIGRKQIISTLANHSNLTNTTVQKLVDALSEEDHRVRYLAANALGSQQTLSTPAIQVLIGTLQSDNPVVRGSAAKALVTQSTLSDSAIQALIHALKDEKNNFGCSAADALAAQLTISECSIQSIIGILQNEDRNAWHLVTMALSTQLTLSESAIQAFVGSLRHENKFVRDLGVKALCTQPTLSGSTIHDLICALTDEDSNVRYSAAEVLGAQSILSEYAIHALINALPDKDSRVTDSLVNALGAQSMLPESAIRVLISALGNGDRDARGSAADVLGSQPILPDYAIQALVSALQDGDMNVGSSAADALGSQSTLSKSTIQTFICTLQGEDRFVMSTMSKVLGAQSTLSESTIQSLVIALRNEEVNIRILAAEVLGTQLTLPGYAIQALMSVFQNEHALSRELFSATKALSAQSTLPESAIQTLISILNFGDPFAKFSATGILKAQSVLPESAIQALVNTLQHEDFGAGLKAVAVLSTRSTLSKSVIQVLISALQDEGLSTSYRFCAAKVLGAQSTLSESAIQAFIGALKGDLILKDAAANTLCAQLMLPKYAIQALIGILEHKHTHAMALYIQSDELCFYTNQGPVRKSPIEPESLQKIITAIETVKREAGMQVASFEK</sequence>
<dbReference type="Gene3D" id="3.40.50.300">
    <property type="entry name" value="P-loop containing nucleotide triphosphate hydrolases"/>
    <property type="match status" value="1"/>
</dbReference>
<dbReference type="PANTHER" id="PTHR46844">
    <property type="entry name" value="SLR5058 PROTEIN"/>
    <property type="match status" value="1"/>
</dbReference>
<dbReference type="SUPFAM" id="SSF48371">
    <property type="entry name" value="ARM repeat"/>
    <property type="match status" value="2"/>
</dbReference>
<feature type="compositionally biased region" description="Polar residues" evidence="1">
    <location>
        <begin position="70"/>
        <end position="79"/>
    </location>
</feature>
<dbReference type="Proteomes" id="UP000703661">
    <property type="component" value="Unassembled WGS sequence"/>
</dbReference>
<feature type="region of interest" description="Disordered" evidence="1">
    <location>
        <begin position="50"/>
        <end position="79"/>
    </location>
</feature>
<feature type="domain" description="NACHT" evidence="2">
    <location>
        <begin position="220"/>
        <end position="347"/>
    </location>
</feature>
<name>A0A9P6MMI2_9FUNG</name>
<evidence type="ECO:0000313" key="4">
    <source>
        <dbReference type="Proteomes" id="UP000703661"/>
    </source>
</evidence>
<evidence type="ECO:0000313" key="3">
    <source>
        <dbReference type="EMBL" id="KAG0007744.1"/>
    </source>
</evidence>
<comment type="caution">
    <text evidence="3">The sequence shown here is derived from an EMBL/GenBank/DDBJ whole genome shotgun (WGS) entry which is preliminary data.</text>
</comment>
<dbReference type="PANTHER" id="PTHR46844:SF1">
    <property type="entry name" value="SLR5058 PROTEIN"/>
    <property type="match status" value="1"/>
</dbReference>
<dbReference type="Pfam" id="PF23238">
    <property type="entry name" value="DUF7068"/>
    <property type="match status" value="1"/>
</dbReference>
<dbReference type="Gene3D" id="1.25.10.10">
    <property type="entry name" value="Leucine-rich Repeat Variant"/>
    <property type="match status" value="3"/>
</dbReference>
<accession>A0A9P6MMI2</accession>
<dbReference type="Pfam" id="PF05729">
    <property type="entry name" value="NACHT"/>
    <property type="match status" value="1"/>
</dbReference>
<dbReference type="InterPro" id="IPR004155">
    <property type="entry name" value="PBS_lyase_HEAT"/>
</dbReference>
<proteinExistence type="predicted"/>
<dbReference type="SMART" id="SM00567">
    <property type="entry name" value="EZ_HEAT"/>
    <property type="match status" value="4"/>
</dbReference>
<keyword evidence="4" id="KW-1185">Reference proteome</keyword>
<dbReference type="EMBL" id="JAAAID010002201">
    <property type="protein sequence ID" value="KAG0007744.1"/>
    <property type="molecule type" value="Genomic_DNA"/>
</dbReference>
<dbReference type="InterPro" id="IPR016024">
    <property type="entry name" value="ARM-type_fold"/>
</dbReference>
<gene>
    <name evidence="3" type="ORF">BGZ80_004299</name>
</gene>
<dbReference type="Pfam" id="PF13646">
    <property type="entry name" value="HEAT_2"/>
    <property type="match status" value="2"/>
</dbReference>
<dbReference type="InterPro" id="IPR055496">
    <property type="entry name" value="DUF7068"/>
</dbReference>
<protein>
    <recommendedName>
        <fullName evidence="2">NACHT domain-containing protein</fullName>
    </recommendedName>
</protein>
<evidence type="ECO:0000259" key="2">
    <source>
        <dbReference type="PROSITE" id="PS50837"/>
    </source>
</evidence>
<organism evidence="3 4">
    <name type="scientific">Entomortierella chlamydospora</name>
    <dbReference type="NCBI Taxonomy" id="101097"/>
    <lineage>
        <taxon>Eukaryota</taxon>
        <taxon>Fungi</taxon>
        <taxon>Fungi incertae sedis</taxon>
        <taxon>Mucoromycota</taxon>
        <taxon>Mortierellomycotina</taxon>
        <taxon>Mortierellomycetes</taxon>
        <taxon>Mortierellales</taxon>
        <taxon>Mortierellaceae</taxon>
        <taxon>Entomortierella</taxon>
    </lineage>
</organism>
<evidence type="ECO:0000256" key="1">
    <source>
        <dbReference type="SAM" id="MobiDB-lite"/>
    </source>
</evidence>
<dbReference type="SUPFAM" id="SSF52540">
    <property type="entry name" value="P-loop containing nucleoside triphosphate hydrolases"/>
    <property type="match status" value="1"/>
</dbReference>